<feature type="signal peptide" evidence="1">
    <location>
        <begin position="1"/>
        <end position="29"/>
    </location>
</feature>
<dbReference type="Gene3D" id="2.60.40.3870">
    <property type="entry name" value="Uncharacterised protein PF16024, DUF4785"/>
    <property type="match status" value="1"/>
</dbReference>
<dbReference type="STRING" id="1123010.SAMN02745724_01637"/>
<accession>A0A1I1J8K3</accession>
<feature type="domain" description="DUF4785" evidence="2">
    <location>
        <begin position="31"/>
        <end position="175"/>
    </location>
</feature>
<dbReference type="AlphaFoldDB" id="A0A1I1J8K3"/>
<dbReference type="Pfam" id="PF20943">
    <property type="entry name" value="DUF4785_3rd"/>
    <property type="match status" value="1"/>
</dbReference>
<evidence type="ECO:0000259" key="3">
    <source>
        <dbReference type="Pfam" id="PF20943"/>
    </source>
</evidence>
<dbReference type="Gene3D" id="2.60.120.1370">
    <property type="match status" value="1"/>
</dbReference>
<name>A0A1I1J8K3_9GAMM</name>
<sequence>MKISNKNISIKLSKTFTLLTLAMAFTANAQNKTSEATFYQWPTTFNTDISVANQKTYISDEYWQEVTGAQLNAGIKVYLSDASTLVKLAPKAKFDEGQVFKPQELELNEIQLVNNQKSVKQKLVQLAAQKDMALAGFKDGSIALKVENASLASETILKYAQPLVADDKYIVHVKDKNSAFKLKVTSPLSIKKQLQPKLKLNAQLTNKQFSNKDVNAYLISPLGEKVALKYNQGNIVFSDELHQLGAVKGLYQVELNITTDHLANKIKRTIKVPFIQTAETAKVVTSDINIAAKNKTNVKVTVPLSIAQEGRFAVKATLQGFNLNNQKVDIATAEIAQYLYSDASLIMPFKVTGITKGPYSLSNIILTDQTRMIVLPQTNISQVGKDLDTAW</sequence>
<feature type="chain" id="PRO_5011795719" description="DUF4785 domain-containing protein" evidence="1">
    <location>
        <begin position="30"/>
        <end position="391"/>
    </location>
</feature>
<protein>
    <recommendedName>
        <fullName evidence="6">DUF4785 domain-containing protein</fullName>
    </recommendedName>
</protein>
<evidence type="ECO:0000256" key="1">
    <source>
        <dbReference type="SAM" id="SignalP"/>
    </source>
</evidence>
<dbReference type="InterPro" id="IPR031979">
    <property type="entry name" value="DUF4785_N"/>
</dbReference>
<keyword evidence="1" id="KW-0732">Signal</keyword>
<evidence type="ECO:0000313" key="4">
    <source>
        <dbReference type="EMBL" id="SFC42938.1"/>
    </source>
</evidence>
<evidence type="ECO:0008006" key="6">
    <source>
        <dbReference type="Google" id="ProtNLM"/>
    </source>
</evidence>
<dbReference type="Pfam" id="PF16024">
    <property type="entry name" value="DUF4785_1st"/>
    <property type="match status" value="1"/>
</dbReference>
<gene>
    <name evidence="4" type="ORF">SAMN02745724_01637</name>
</gene>
<feature type="domain" description="DUF4785" evidence="3">
    <location>
        <begin position="290"/>
        <end position="377"/>
    </location>
</feature>
<dbReference type="OrthoDB" id="6284234at2"/>
<dbReference type="Proteomes" id="UP000198862">
    <property type="component" value="Unassembled WGS sequence"/>
</dbReference>
<dbReference type="InterPro" id="IPR048295">
    <property type="entry name" value="DUF4785_C"/>
</dbReference>
<keyword evidence="5" id="KW-1185">Reference proteome</keyword>
<dbReference type="EMBL" id="FOLO01000009">
    <property type="protein sequence ID" value="SFC42938.1"/>
    <property type="molecule type" value="Genomic_DNA"/>
</dbReference>
<evidence type="ECO:0000259" key="2">
    <source>
        <dbReference type="Pfam" id="PF16024"/>
    </source>
</evidence>
<evidence type="ECO:0000313" key="5">
    <source>
        <dbReference type="Proteomes" id="UP000198862"/>
    </source>
</evidence>
<proteinExistence type="predicted"/>
<dbReference type="RefSeq" id="WP_091982616.1">
    <property type="nucleotide sequence ID" value="NZ_FOLO01000009.1"/>
</dbReference>
<reference evidence="4 5" key="1">
    <citation type="submission" date="2016-10" db="EMBL/GenBank/DDBJ databases">
        <authorList>
            <person name="de Groot N.N."/>
        </authorList>
    </citation>
    <scope>NUCLEOTIDE SEQUENCE [LARGE SCALE GENOMIC DNA]</scope>
    <source>
        <strain evidence="4 5">DSM 6059</strain>
    </source>
</reference>
<organism evidence="4 5">
    <name type="scientific">Pseudoalteromonas denitrificans DSM 6059</name>
    <dbReference type="NCBI Taxonomy" id="1123010"/>
    <lineage>
        <taxon>Bacteria</taxon>
        <taxon>Pseudomonadati</taxon>
        <taxon>Pseudomonadota</taxon>
        <taxon>Gammaproteobacteria</taxon>
        <taxon>Alteromonadales</taxon>
        <taxon>Pseudoalteromonadaceae</taxon>
        <taxon>Pseudoalteromonas</taxon>
    </lineage>
</organism>